<dbReference type="AlphaFoldDB" id="A0AAN5D612"/>
<keyword evidence="1" id="KW-0479">Metal-binding</keyword>
<proteinExistence type="predicted"/>
<feature type="region of interest" description="Disordered" evidence="2">
    <location>
        <begin position="1"/>
        <end position="48"/>
    </location>
</feature>
<dbReference type="InterPro" id="IPR036236">
    <property type="entry name" value="Znf_C2H2_sf"/>
</dbReference>
<name>A0AAN5D612_9BILA</name>
<feature type="non-terminal residue" evidence="4">
    <location>
        <position position="131"/>
    </location>
</feature>
<keyword evidence="5" id="KW-1185">Reference proteome</keyword>
<feature type="domain" description="C2H2-type" evidence="3">
    <location>
        <begin position="56"/>
        <end position="83"/>
    </location>
</feature>
<evidence type="ECO:0000256" key="1">
    <source>
        <dbReference type="PROSITE-ProRule" id="PRU00042"/>
    </source>
</evidence>
<keyword evidence="1" id="KW-0862">Zinc</keyword>
<dbReference type="GO" id="GO:0008270">
    <property type="term" value="F:zinc ion binding"/>
    <property type="evidence" value="ECO:0007669"/>
    <property type="project" value="UniProtKB-KW"/>
</dbReference>
<evidence type="ECO:0000313" key="5">
    <source>
        <dbReference type="Proteomes" id="UP001328107"/>
    </source>
</evidence>
<dbReference type="SMART" id="SM00355">
    <property type="entry name" value="ZnF_C2H2"/>
    <property type="match status" value="2"/>
</dbReference>
<gene>
    <name evidence="4" type="ORF">PMAYCL1PPCAC_26542</name>
</gene>
<protein>
    <recommendedName>
        <fullName evidence="3">C2H2-type domain-containing protein</fullName>
    </recommendedName>
</protein>
<dbReference type="SUPFAM" id="SSF57667">
    <property type="entry name" value="beta-beta-alpha zinc fingers"/>
    <property type="match status" value="1"/>
</dbReference>
<reference evidence="5" key="1">
    <citation type="submission" date="2022-10" db="EMBL/GenBank/DDBJ databases">
        <title>Genome assembly of Pristionchus species.</title>
        <authorList>
            <person name="Yoshida K."/>
            <person name="Sommer R.J."/>
        </authorList>
    </citation>
    <scope>NUCLEOTIDE SEQUENCE [LARGE SCALE GENOMIC DNA]</scope>
    <source>
        <strain evidence="5">RS5460</strain>
    </source>
</reference>
<dbReference type="PROSITE" id="PS00028">
    <property type="entry name" value="ZINC_FINGER_C2H2_1"/>
    <property type="match status" value="1"/>
</dbReference>
<accession>A0AAN5D612</accession>
<dbReference type="Proteomes" id="UP001328107">
    <property type="component" value="Unassembled WGS sequence"/>
</dbReference>
<feature type="non-terminal residue" evidence="4">
    <location>
        <position position="1"/>
    </location>
</feature>
<evidence type="ECO:0000259" key="3">
    <source>
        <dbReference type="PROSITE" id="PS50157"/>
    </source>
</evidence>
<dbReference type="EMBL" id="BTRK01000005">
    <property type="protein sequence ID" value="GMR56347.1"/>
    <property type="molecule type" value="Genomic_DNA"/>
</dbReference>
<evidence type="ECO:0000256" key="2">
    <source>
        <dbReference type="SAM" id="MobiDB-lite"/>
    </source>
</evidence>
<evidence type="ECO:0000313" key="4">
    <source>
        <dbReference type="EMBL" id="GMR56347.1"/>
    </source>
</evidence>
<keyword evidence="1" id="KW-0863">Zinc-finger</keyword>
<organism evidence="4 5">
    <name type="scientific">Pristionchus mayeri</name>
    <dbReference type="NCBI Taxonomy" id="1317129"/>
    <lineage>
        <taxon>Eukaryota</taxon>
        <taxon>Metazoa</taxon>
        <taxon>Ecdysozoa</taxon>
        <taxon>Nematoda</taxon>
        <taxon>Chromadorea</taxon>
        <taxon>Rhabditida</taxon>
        <taxon>Rhabditina</taxon>
        <taxon>Diplogasteromorpha</taxon>
        <taxon>Diplogasteroidea</taxon>
        <taxon>Neodiplogasteridae</taxon>
        <taxon>Pristionchus</taxon>
    </lineage>
</organism>
<dbReference type="Gene3D" id="3.30.160.60">
    <property type="entry name" value="Classic Zinc Finger"/>
    <property type="match status" value="1"/>
</dbReference>
<dbReference type="PROSITE" id="PS50157">
    <property type="entry name" value="ZINC_FINGER_C2H2_2"/>
    <property type="match status" value="1"/>
</dbReference>
<sequence length="131" mass="14962">EEEEQQQHHCGGSFKSYRAPLKSSYSHSTRLRTVKVEPQSAQPRAPLPPSWEGAAFRCTLCHKAFPTMVGLHRHGYKHEDKRGNVLCPYDNCTSSRPTRAHLAYHLRKAHGEKPYECADCGEKYGLFKDLH</sequence>
<comment type="caution">
    <text evidence="4">The sequence shown here is derived from an EMBL/GenBank/DDBJ whole genome shotgun (WGS) entry which is preliminary data.</text>
</comment>
<dbReference type="InterPro" id="IPR013087">
    <property type="entry name" value="Znf_C2H2_type"/>
</dbReference>